<dbReference type="AlphaFoldDB" id="A0A9W8Z0S0"/>
<accession>A0A9W8Z0S0</accession>
<evidence type="ECO:0000313" key="8">
    <source>
        <dbReference type="Proteomes" id="UP001140453"/>
    </source>
</evidence>
<keyword evidence="5" id="KW-0408">Iron</keyword>
<dbReference type="GO" id="GO:0005506">
    <property type="term" value="F:iron ion binding"/>
    <property type="evidence" value="ECO:0007669"/>
    <property type="project" value="InterPro"/>
</dbReference>
<dbReference type="Pfam" id="PF13640">
    <property type="entry name" value="2OG-FeII_Oxy_3"/>
    <property type="match status" value="1"/>
</dbReference>
<dbReference type="InterPro" id="IPR044862">
    <property type="entry name" value="Pro_4_hyd_alph_FE2OG_OXY"/>
</dbReference>
<dbReference type="Gene3D" id="2.60.120.620">
    <property type="entry name" value="q2cbj1_9rhob like domain"/>
    <property type="match status" value="1"/>
</dbReference>
<dbReference type="InterPro" id="IPR006620">
    <property type="entry name" value="Pro_4_hyd_alph"/>
</dbReference>
<keyword evidence="4" id="KW-0560">Oxidoreductase</keyword>
<keyword evidence="8" id="KW-1185">Reference proteome</keyword>
<comment type="caution">
    <text evidence="7">The sequence shown here is derived from an EMBL/GenBank/DDBJ whole genome shotgun (WGS) entry which is preliminary data.</text>
</comment>
<dbReference type="GO" id="GO:0004656">
    <property type="term" value="F:procollagen-proline 4-dioxygenase activity"/>
    <property type="evidence" value="ECO:0007669"/>
    <property type="project" value="TreeGrafter"/>
</dbReference>
<gene>
    <name evidence="7" type="ORF">N0V93_000754</name>
</gene>
<dbReference type="Proteomes" id="UP001140453">
    <property type="component" value="Unassembled WGS sequence"/>
</dbReference>
<dbReference type="EMBL" id="JAPEVB010000001">
    <property type="protein sequence ID" value="KAJ4396534.1"/>
    <property type="molecule type" value="Genomic_DNA"/>
</dbReference>
<evidence type="ECO:0000259" key="6">
    <source>
        <dbReference type="SMART" id="SM00702"/>
    </source>
</evidence>
<name>A0A9W8Z0S0_9PEZI</name>
<organism evidence="7 8">
    <name type="scientific">Gnomoniopsis smithogilvyi</name>
    <dbReference type="NCBI Taxonomy" id="1191159"/>
    <lineage>
        <taxon>Eukaryota</taxon>
        <taxon>Fungi</taxon>
        <taxon>Dikarya</taxon>
        <taxon>Ascomycota</taxon>
        <taxon>Pezizomycotina</taxon>
        <taxon>Sordariomycetes</taxon>
        <taxon>Sordariomycetidae</taxon>
        <taxon>Diaporthales</taxon>
        <taxon>Gnomoniaceae</taxon>
        <taxon>Gnomoniopsis</taxon>
    </lineage>
</organism>
<keyword evidence="3" id="KW-0223">Dioxygenase</keyword>
<dbReference type="PANTHER" id="PTHR10869:SF241">
    <property type="entry name" value="FE2OG DIOXYGENASE DOMAIN-CONTAINING PROTEIN"/>
    <property type="match status" value="1"/>
</dbReference>
<dbReference type="GO" id="GO:0005783">
    <property type="term" value="C:endoplasmic reticulum"/>
    <property type="evidence" value="ECO:0007669"/>
    <property type="project" value="TreeGrafter"/>
</dbReference>
<proteinExistence type="predicted"/>
<dbReference type="SMART" id="SM00702">
    <property type="entry name" value="P4Hc"/>
    <property type="match status" value="1"/>
</dbReference>
<dbReference type="PANTHER" id="PTHR10869">
    <property type="entry name" value="PROLYL 4-HYDROXYLASE ALPHA SUBUNIT"/>
    <property type="match status" value="1"/>
</dbReference>
<evidence type="ECO:0000256" key="5">
    <source>
        <dbReference type="ARBA" id="ARBA00023004"/>
    </source>
</evidence>
<sequence>MLNFIQATVSGDPRSENAKAYDIPEGKVVPVEYISNDVPIPQDFLSVTSPPVDAEPITLAPIDWTKTVLPEYEGRYAVVLDNVVSPSECQEFIKLAESSVDMSRVAEGIQNPWRPAMVAAGSGYEVLDSKYRNSDRIVWDQQEVVDRLWMRCLQGDVGRTLLEKLEVLDNDEKVVGITRKGRDWKVEDQRWEMRRLNKRMRFLKYGPGQFFRPHCDSHYTENTDGKVLKTFFTLHLYLNDSVAEAGKNADLVGGATSFVSSDAKRKINVDPKAGRVLVFQHRGLYHAGDDVVKGTKYTMRAEIMYEKILS</sequence>
<dbReference type="OrthoDB" id="69177at2759"/>
<evidence type="ECO:0000256" key="1">
    <source>
        <dbReference type="ARBA" id="ARBA00001961"/>
    </source>
</evidence>
<evidence type="ECO:0000313" key="7">
    <source>
        <dbReference type="EMBL" id="KAJ4396534.1"/>
    </source>
</evidence>
<dbReference type="GO" id="GO:0031418">
    <property type="term" value="F:L-ascorbic acid binding"/>
    <property type="evidence" value="ECO:0007669"/>
    <property type="project" value="InterPro"/>
</dbReference>
<feature type="domain" description="Prolyl 4-hydroxylase alpha subunit" evidence="6">
    <location>
        <begin position="75"/>
        <end position="304"/>
    </location>
</feature>
<keyword evidence="2" id="KW-0479">Metal-binding</keyword>
<comment type="cofactor">
    <cofactor evidence="1">
        <name>L-ascorbate</name>
        <dbReference type="ChEBI" id="CHEBI:38290"/>
    </cofactor>
</comment>
<evidence type="ECO:0000256" key="4">
    <source>
        <dbReference type="ARBA" id="ARBA00023002"/>
    </source>
</evidence>
<dbReference type="InterPro" id="IPR045054">
    <property type="entry name" value="P4HA-like"/>
</dbReference>
<reference evidence="7" key="1">
    <citation type="submission" date="2022-10" db="EMBL/GenBank/DDBJ databases">
        <title>Tapping the CABI collections for fungal endophytes: first genome assemblies for Collariella, Neodidymelliopsis, Ascochyta clinopodiicola, Didymella pomorum, Didymosphaeria variabile, Neocosmospora piperis and Neocucurbitaria cava.</title>
        <authorList>
            <person name="Hill R."/>
        </authorList>
    </citation>
    <scope>NUCLEOTIDE SEQUENCE</scope>
    <source>
        <strain evidence="7">IMI 355082</strain>
    </source>
</reference>
<evidence type="ECO:0000256" key="3">
    <source>
        <dbReference type="ARBA" id="ARBA00022964"/>
    </source>
</evidence>
<protein>
    <recommendedName>
        <fullName evidence="6">Prolyl 4-hydroxylase alpha subunit domain-containing protein</fullName>
    </recommendedName>
</protein>
<evidence type="ECO:0000256" key="2">
    <source>
        <dbReference type="ARBA" id="ARBA00022723"/>
    </source>
</evidence>